<evidence type="ECO:0000259" key="6">
    <source>
        <dbReference type="Pfam" id="PF04893"/>
    </source>
</evidence>
<evidence type="ECO:0000313" key="7">
    <source>
        <dbReference type="EMBL" id="SEN70821.1"/>
    </source>
</evidence>
<dbReference type="EMBL" id="FODJ01000001">
    <property type="protein sequence ID" value="SEN70821.1"/>
    <property type="molecule type" value="Genomic_DNA"/>
</dbReference>
<keyword evidence="4 5" id="KW-0472">Membrane</keyword>
<evidence type="ECO:0000256" key="5">
    <source>
        <dbReference type="SAM" id="Phobius"/>
    </source>
</evidence>
<keyword evidence="3 5" id="KW-1133">Transmembrane helix</keyword>
<evidence type="ECO:0000256" key="1">
    <source>
        <dbReference type="ARBA" id="ARBA00004141"/>
    </source>
</evidence>
<reference evidence="7 8" key="1">
    <citation type="submission" date="2016-10" db="EMBL/GenBank/DDBJ databases">
        <authorList>
            <person name="de Groot N.N."/>
        </authorList>
    </citation>
    <scope>NUCLEOTIDE SEQUENCE [LARGE SCALE GENOMIC DNA]</scope>
    <source>
        <strain evidence="7 8">CGMCC 1.10434</strain>
    </source>
</reference>
<protein>
    <submittedName>
        <fullName evidence="7">Yip1 domain-containing protein</fullName>
    </submittedName>
</protein>
<dbReference type="OrthoDB" id="359441at2"/>
<feature type="transmembrane region" description="Helical" evidence="5">
    <location>
        <begin position="31"/>
        <end position="49"/>
    </location>
</feature>
<evidence type="ECO:0000256" key="2">
    <source>
        <dbReference type="ARBA" id="ARBA00022692"/>
    </source>
</evidence>
<keyword evidence="8" id="KW-1185">Reference proteome</keyword>
<dbReference type="AlphaFoldDB" id="A0A1H8IR24"/>
<feature type="transmembrane region" description="Helical" evidence="5">
    <location>
        <begin position="69"/>
        <end position="93"/>
    </location>
</feature>
<feature type="transmembrane region" description="Helical" evidence="5">
    <location>
        <begin position="105"/>
        <end position="127"/>
    </location>
</feature>
<proteinExistence type="predicted"/>
<evidence type="ECO:0000256" key="3">
    <source>
        <dbReference type="ARBA" id="ARBA00022989"/>
    </source>
</evidence>
<organism evidence="7 8">
    <name type="scientific">Amphibacillus marinus</name>
    <dbReference type="NCBI Taxonomy" id="872970"/>
    <lineage>
        <taxon>Bacteria</taxon>
        <taxon>Bacillati</taxon>
        <taxon>Bacillota</taxon>
        <taxon>Bacilli</taxon>
        <taxon>Bacillales</taxon>
        <taxon>Bacillaceae</taxon>
        <taxon>Amphibacillus</taxon>
    </lineage>
</organism>
<dbReference type="STRING" id="872970.SAMN04488134_101692"/>
<comment type="subcellular location">
    <subcellularLocation>
        <location evidence="1">Membrane</location>
        <topology evidence="1">Multi-pass membrane protein</topology>
    </subcellularLocation>
</comment>
<name>A0A1H8IR24_9BACI</name>
<dbReference type="Proteomes" id="UP000199300">
    <property type="component" value="Unassembled WGS sequence"/>
</dbReference>
<accession>A0A1H8IR24</accession>
<dbReference type="Pfam" id="PF04893">
    <property type="entry name" value="Yip1"/>
    <property type="match status" value="1"/>
</dbReference>
<evidence type="ECO:0000256" key="4">
    <source>
        <dbReference type="ARBA" id="ARBA00023136"/>
    </source>
</evidence>
<keyword evidence="2 5" id="KW-0812">Transmembrane</keyword>
<sequence>MRSYLAELKYSLHVVVRPFDGFWDLQREQRGSLRAALTIVLLTIATYIFRRQYTGFLFNYNQITRLNIVLEVISVLLPFLLWCVANWCLTTLADGEGTFIEIFNATAYALTPIVLINLPLIPISYLITSEEGAFYYFFLTISLIWTVCLIILSTMITHQYSMKKTFLTITGILIGMAVMVFIGLLFTSVIQQIFGFFYVIYREIVFRF</sequence>
<dbReference type="RefSeq" id="WP_091494824.1">
    <property type="nucleotide sequence ID" value="NZ_FODJ01000001.1"/>
</dbReference>
<dbReference type="GO" id="GO:0016020">
    <property type="term" value="C:membrane"/>
    <property type="evidence" value="ECO:0007669"/>
    <property type="project" value="UniProtKB-SubCell"/>
</dbReference>
<dbReference type="InterPro" id="IPR006977">
    <property type="entry name" value="Yip1_dom"/>
</dbReference>
<feature type="domain" description="Yip1" evidence="6">
    <location>
        <begin position="13"/>
        <end position="181"/>
    </location>
</feature>
<feature type="transmembrane region" description="Helical" evidence="5">
    <location>
        <begin position="133"/>
        <end position="156"/>
    </location>
</feature>
<evidence type="ECO:0000313" key="8">
    <source>
        <dbReference type="Proteomes" id="UP000199300"/>
    </source>
</evidence>
<feature type="transmembrane region" description="Helical" evidence="5">
    <location>
        <begin position="168"/>
        <end position="201"/>
    </location>
</feature>
<gene>
    <name evidence="7" type="ORF">SAMN04488134_101692</name>
</gene>